<dbReference type="PANTHER" id="PTHR11786">
    <property type="entry name" value="N-HYDROXYARYLAMINE O-ACETYLTRANSFERASE"/>
    <property type="match status" value="1"/>
</dbReference>
<dbReference type="AlphaFoldDB" id="A0A9N9ZIU6"/>
<reference evidence="3 4" key="2">
    <citation type="submission" date="2021-10" db="EMBL/GenBank/DDBJ databases">
        <authorList>
            <person name="Piombo E."/>
        </authorList>
    </citation>
    <scope>NUCLEOTIDE SEQUENCE [LARGE SCALE GENOMIC DNA]</scope>
</reference>
<dbReference type="SUPFAM" id="SSF54001">
    <property type="entry name" value="Cysteine proteinases"/>
    <property type="match status" value="1"/>
</dbReference>
<evidence type="ECO:0008006" key="5">
    <source>
        <dbReference type="Google" id="ProtNLM"/>
    </source>
</evidence>
<dbReference type="Pfam" id="PF00797">
    <property type="entry name" value="Acetyltransf_2"/>
    <property type="match status" value="1"/>
</dbReference>
<dbReference type="Gene3D" id="3.30.2140.20">
    <property type="match status" value="1"/>
</dbReference>
<organism evidence="3 4">
    <name type="scientific">Clonostachys solani</name>
    <dbReference type="NCBI Taxonomy" id="160281"/>
    <lineage>
        <taxon>Eukaryota</taxon>
        <taxon>Fungi</taxon>
        <taxon>Dikarya</taxon>
        <taxon>Ascomycota</taxon>
        <taxon>Pezizomycotina</taxon>
        <taxon>Sordariomycetes</taxon>
        <taxon>Hypocreomycetidae</taxon>
        <taxon>Hypocreales</taxon>
        <taxon>Bionectriaceae</taxon>
        <taxon>Clonostachys</taxon>
    </lineage>
</organism>
<proteinExistence type="inferred from homology"/>
<protein>
    <recommendedName>
        <fullName evidence="5">Arylamine N-acetyltransferase</fullName>
    </recommendedName>
</protein>
<evidence type="ECO:0000256" key="1">
    <source>
        <dbReference type="ARBA" id="ARBA00006547"/>
    </source>
</evidence>
<dbReference type="InterPro" id="IPR038765">
    <property type="entry name" value="Papain-like_cys_pep_sf"/>
</dbReference>
<evidence type="ECO:0000256" key="2">
    <source>
        <dbReference type="RuleBase" id="RU003452"/>
    </source>
</evidence>
<evidence type="ECO:0000313" key="3">
    <source>
        <dbReference type="EMBL" id="CAH0055904.1"/>
    </source>
</evidence>
<accession>A0A9N9ZIU6</accession>
<name>A0A9N9ZIU6_9HYPO</name>
<dbReference type="PRINTS" id="PR01543">
    <property type="entry name" value="ANATRNSFRASE"/>
</dbReference>
<keyword evidence="2" id="KW-0012">Acyltransferase</keyword>
<dbReference type="InterPro" id="IPR053710">
    <property type="entry name" value="Arylamine_NAT_domain_sf"/>
</dbReference>
<keyword evidence="4" id="KW-1185">Reference proteome</keyword>
<evidence type="ECO:0000313" key="4">
    <source>
        <dbReference type="Proteomes" id="UP000775872"/>
    </source>
</evidence>
<comment type="similarity">
    <text evidence="1 2">Belongs to the arylamine N-acetyltransferase family.</text>
</comment>
<dbReference type="EMBL" id="CABFOC020000063">
    <property type="protein sequence ID" value="CAH0055904.1"/>
    <property type="molecule type" value="Genomic_DNA"/>
</dbReference>
<dbReference type="InterPro" id="IPR001447">
    <property type="entry name" value="Arylamine_N-AcTrfase"/>
</dbReference>
<sequence>MAGNFVYTEEQIHRYFDRVRLPSSSRHVQVGSLSPERQLETLIVLQKHQLMQVPFENTVLHYSWHRVIDLDPEHLFDKIVCSHGRGGYCMENNTLFHIILRTLGYSVYMVGARPYDKDLSRYGGLTHCLNIAVINGSRYAIDVCFGSRVPVLPLRLQDTAVQRHSDPGQMRVRYDSISQALSPDQKWWIYEHRKDIESPWVPQYSFADSEFLFDDICCINWAPAKSPSSFFTQKVVVVKFTTENEVYHGDRKLESIVDKGLAGTKADTGAIDGALILDGNRLRWRKRGDVVWEQELSSETERLDIMSRYFGIAFAPRDVKAIVGTAAAITRLPRLHLQ</sequence>
<dbReference type="GO" id="GO:0016407">
    <property type="term" value="F:acetyltransferase activity"/>
    <property type="evidence" value="ECO:0007669"/>
    <property type="project" value="InterPro"/>
</dbReference>
<gene>
    <name evidence="3" type="ORF">CSOL1703_00005838</name>
</gene>
<dbReference type="OrthoDB" id="10260017at2759"/>
<keyword evidence="2" id="KW-0808">Transferase</keyword>
<comment type="caution">
    <text evidence="3">The sequence shown here is derived from an EMBL/GenBank/DDBJ whole genome shotgun (WGS) entry which is preliminary data.</text>
</comment>
<reference evidence="4" key="1">
    <citation type="submission" date="2019-06" db="EMBL/GenBank/DDBJ databases">
        <authorList>
            <person name="Broberg M."/>
        </authorList>
    </citation>
    <scope>NUCLEOTIDE SEQUENCE [LARGE SCALE GENOMIC DNA]</scope>
</reference>
<dbReference type="Proteomes" id="UP000775872">
    <property type="component" value="Unassembled WGS sequence"/>
</dbReference>
<dbReference type="PANTHER" id="PTHR11786:SF0">
    <property type="entry name" value="ARYLAMINE N-ACETYLTRANSFERASE 4-RELATED"/>
    <property type="match status" value="1"/>
</dbReference>